<dbReference type="EMBL" id="KI894020">
    <property type="protein sequence ID" value="OCF25812.1"/>
    <property type="molecule type" value="Genomic_DNA"/>
</dbReference>
<organism evidence="1">
    <name type="scientific">Kwoniella bestiolae CBS 10118</name>
    <dbReference type="NCBI Taxonomy" id="1296100"/>
    <lineage>
        <taxon>Eukaryota</taxon>
        <taxon>Fungi</taxon>
        <taxon>Dikarya</taxon>
        <taxon>Basidiomycota</taxon>
        <taxon>Agaricomycotina</taxon>
        <taxon>Tremellomycetes</taxon>
        <taxon>Tremellales</taxon>
        <taxon>Cryptococcaceae</taxon>
        <taxon>Kwoniella</taxon>
    </lineage>
</organism>
<reference evidence="1" key="2">
    <citation type="submission" date="2014-01" db="EMBL/GenBank/DDBJ databases">
        <title>Evolution of pathogenesis and genome organization in the Tremellales.</title>
        <authorList>
            <person name="Cuomo C."/>
            <person name="Litvintseva A."/>
            <person name="Heitman J."/>
            <person name="Chen Y."/>
            <person name="Sun S."/>
            <person name="Springer D."/>
            <person name="Dromer F."/>
            <person name="Young S."/>
            <person name="Zeng Q."/>
            <person name="Chapman S."/>
            <person name="Gujja S."/>
            <person name="Saif S."/>
            <person name="Birren B."/>
        </authorList>
    </citation>
    <scope>NUCLEOTIDE SEQUENCE</scope>
    <source>
        <strain evidence="1">CBS 10118</strain>
    </source>
</reference>
<name>A0A1B9G486_9TREE</name>
<gene>
    <name evidence="1" type="ORF">I302_03485</name>
</gene>
<dbReference type="VEuPathDB" id="FungiDB:I302_03485"/>
<accession>A0A1B9G486</accession>
<protein>
    <submittedName>
        <fullName evidence="1">Uncharacterized protein</fullName>
    </submittedName>
</protein>
<proteinExistence type="predicted"/>
<reference evidence="1" key="1">
    <citation type="submission" date="2013-07" db="EMBL/GenBank/DDBJ databases">
        <title>The Genome Sequence of Cryptococcus bestiolae CBS10118.</title>
        <authorList>
            <consortium name="The Broad Institute Genome Sequencing Platform"/>
            <person name="Cuomo C."/>
            <person name="Litvintseva A."/>
            <person name="Chen Y."/>
            <person name="Heitman J."/>
            <person name="Sun S."/>
            <person name="Springer D."/>
            <person name="Dromer F."/>
            <person name="Young S.K."/>
            <person name="Zeng Q."/>
            <person name="Gargeya S."/>
            <person name="Fitzgerald M."/>
            <person name="Abouelleil A."/>
            <person name="Alvarado L."/>
            <person name="Berlin A.M."/>
            <person name="Chapman S.B."/>
            <person name="Dewar J."/>
            <person name="Goldberg J."/>
            <person name="Griggs A."/>
            <person name="Gujja S."/>
            <person name="Hansen M."/>
            <person name="Howarth C."/>
            <person name="Imamovic A."/>
            <person name="Larimer J."/>
            <person name="McCowan C."/>
            <person name="Murphy C."/>
            <person name="Pearson M."/>
            <person name="Priest M."/>
            <person name="Roberts A."/>
            <person name="Saif S."/>
            <person name="Shea T."/>
            <person name="Sykes S."/>
            <person name="Wortman J."/>
            <person name="Nusbaum C."/>
            <person name="Birren B."/>
        </authorList>
    </citation>
    <scope>NUCLEOTIDE SEQUENCE [LARGE SCALE GENOMIC DNA]</scope>
    <source>
        <strain evidence="1">CBS 10118</strain>
    </source>
</reference>
<dbReference type="AlphaFoldDB" id="A0A1B9G486"/>
<sequence length="147" mass="16638">MLRTIGELADDYISPATGDIAPIMWTLAIRLRPTHLCVNLPEENEHGIKLLSELLAGPHVGLVNLPCLGPNYMNDRQVAGELLVFQEKDYDDNNLIESERTKLLGWAREYMTITSKEDAEPCVCCGKKCGRVCYPILDYSNLWRKLM</sequence>
<evidence type="ECO:0000313" key="1">
    <source>
        <dbReference type="EMBL" id="OCF25812.1"/>
    </source>
</evidence>